<dbReference type="Proteomes" id="UP001058003">
    <property type="component" value="Chromosome"/>
</dbReference>
<dbReference type="AlphaFoldDB" id="A0A9Q9MCL9"/>
<gene>
    <name evidence="2" type="ORF">Daura_30380</name>
</gene>
<keyword evidence="3" id="KW-1185">Reference proteome</keyword>
<feature type="transmembrane region" description="Helical" evidence="1">
    <location>
        <begin position="31"/>
        <end position="52"/>
    </location>
</feature>
<evidence type="ECO:0000256" key="1">
    <source>
        <dbReference type="SAM" id="Phobius"/>
    </source>
</evidence>
<accession>A0A9Q9MCL9</accession>
<evidence type="ECO:0000313" key="2">
    <source>
        <dbReference type="EMBL" id="UWZ51069.1"/>
    </source>
</evidence>
<protein>
    <submittedName>
        <fullName evidence="2">Uncharacterized protein</fullName>
    </submittedName>
</protein>
<keyword evidence="1" id="KW-0472">Membrane</keyword>
<dbReference type="RefSeq" id="WP_156090262.1">
    <property type="nucleotide sequence ID" value="NZ_CP073767.1"/>
</dbReference>
<keyword evidence="1" id="KW-0812">Transmembrane</keyword>
<evidence type="ECO:0000313" key="3">
    <source>
        <dbReference type="Proteomes" id="UP001058003"/>
    </source>
</evidence>
<sequence length="142" mass="15004">MSGYSIVGGRDLELLLLEQGRQVLRRSRVRLAAGLAVFPAAVACSMLLAWFGGSNWGELLFARWLLTMLAWVLLIGGSLWWTVGDGCVGATLATDPLRADDRRGGRFHSGDLHRHIAGPHGGVRGCAAVDVGGGVRDGALAV</sequence>
<proteinExistence type="predicted"/>
<reference evidence="2" key="1">
    <citation type="submission" date="2021-04" db="EMBL/GenBank/DDBJ databases">
        <title>Dactylosporangium aurantiacum NRRL B-8018 full assembly.</title>
        <authorList>
            <person name="Hartkoorn R.C."/>
            <person name="Beaudoing E."/>
            <person name="Hot D."/>
        </authorList>
    </citation>
    <scope>NUCLEOTIDE SEQUENCE</scope>
    <source>
        <strain evidence="2">NRRL B-8018</strain>
    </source>
</reference>
<feature type="transmembrane region" description="Helical" evidence="1">
    <location>
        <begin position="64"/>
        <end position="83"/>
    </location>
</feature>
<name>A0A9Q9MCL9_9ACTN</name>
<organism evidence="2 3">
    <name type="scientific">Dactylosporangium aurantiacum</name>
    <dbReference type="NCBI Taxonomy" id="35754"/>
    <lineage>
        <taxon>Bacteria</taxon>
        <taxon>Bacillati</taxon>
        <taxon>Actinomycetota</taxon>
        <taxon>Actinomycetes</taxon>
        <taxon>Micromonosporales</taxon>
        <taxon>Micromonosporaceae</taxon>
        <taxon>Dactylosporangium</taxon>
    </lineage>
</organism>
<dbReference type="EMBL" id="CP073767">
    <property type="protein sequence ID" value="UWZ51069.1"/>
    <property type="molecule type" value="Genomic_DNA"/>
</dbReference>
<dbReference type="KEGG" id="daur:Daura_30380"/>
<keyword evidence="1" id="KW-1133">Transmembrane helix</keyword>